<comment type="caution">
    <text evidence="1">The sequence shown here is derived from an EMBL/GenBank/DDBJ whole genome shotgun (WGS) entry which is preliminary data.</text>
</comment>
<keyword evidence="2" id="KW-1185">Reference proteome</keyword>
<evidence type="ECO:0000313" key="1">
    <source>
        <dbReference type="EMBL" id="PHN05105.1"/>
    </source>
</evidence>
<dbReference type="OrthoDB" id="1090083at2"/>
<name>A0A2D0N9E4_FLAN2</name>
<dbReference type="Proteomes" id="UP000223913">
    <property type="component" value="Unassembled WGS sequence"/>
</dbReference>
<dbReference type="RefSeq" id="WP_099151652.1">
    <property type="nucleotide sequence ID" value="NZ_PDUD01000023.1"/>
</dbReference>
<organism evidence="1 2">
    <name type="scientific">Flavilitoribacter nigricans (strain ATCC 23147 / DSM 23189 / NBRC 102662 / NCIMB 1420 / SS-2)</name>
    <name type="common">Lewinella nigricans</name>
    <dbReference type="NCBI Taxonomy" id="1122177"/>
    <lineage>
        <taxon>Bacteria</taxon>
        <taxon>Pseudomonadati</taxon>
        <taxon>Bacteroidota</taxon>
        <taxon>Saprospiria</taxon>
        <taxon>Saprospirales</taxon>
        <taxon>Lewinellaceae</taxon>
        <taxon>Flavilitoribacter</taxon>
    </lineage>
</organism>
<reference evidence="1 2" key="1">
    <citation type="submission" date="2017-10" db="EMBL/GenBank/DDBJ databases">
        <title>The draft genome sequence of Lewinella nigricans NBRC 102662.</title>
        <authorList>
            <person name="Wang K."/>
        </authorList>
    </citation>
    <scope>NUCLEOTIDE SEQUENCE [LARGE SCALE GENOMIC DNA]</scope>
    <source>
        <strain evidence="1 2">NBRC 102662</strain>
    </source>
</reference>
<dbReference type="EMBL" id="PDUD01000023">
    <property type="protein sequence ID" value="PHN05105.1"/>
    <property type="molecule type" value="Genomic_DNA"/>
</dbReference>
<accession>A0A2D0N9E4</accession>
<proteinExistence type="predicted"/>
<evidence type="ECO:0000313" key="2">
    <source>
        <dbReference type="Proteomes" id="UP000223913"/>
    </source>
</evidence>
<protein>
    <submittedName>
        <fullName evidence="1">Uncharacterized protein</fullName>
    </submittedName>
</protein>
<gene>
    <name evidence="1" type="ORF">CRP01_18970</name>
</gene>
<sequence>MNEQQKVIGKIISQILERKFGISYLKYEPIIEELAKAINDDLKKVSLDDHRPRLQNSKSAAAIRDLLLQSMYQEWGKSADRYDPLVEKMAGALATEIEHVYFELNTRIEHLMLNMAKTLIPDEETGPIPAYGVAKASVNKDYITLSKQDTLYFSKIDPMSQAERKIFFSPLVTTHLFKGQIKFLLTNQCCYKANYSNRFRNISAQNIDTDQVITNILIGIEAPETLKNLAKLVLFIDFSDTYTTADNQVLLHSITEGSAYFNGQPTTIELGITNDLEQSTYHRSISETLNLKTRKNFISIQPNNNKTDSDPEFLAIASNSKLDYLEDFCKCHTIFDWESTKEISIIKEDVITSEKNIFWLQLNFLSPVKISHFETRFYAAIDHFPIINCKREMPISKYFDENSPSIIQISSKEQFLSIDSVVDENSGDQLHELPFSSFSPDKIPSYSIRRNGVGRMDNYNSWKRFKYLFSVFKKEYKYKELVKLIGKDFLLSELERMINDKDAEQGSVIGGQENVYVMIAAQKKPTSFEVTYSICQGEKANNLQENLVPELSIPGLGDVKMISETEGGKDGIDSLRAMSELKATLSHTKSINTDYQLRIYCERFFQETQIEVQIKKGMLFLGNSIPTRSIEVHIKPQSNSRLISEARLALLEEELNFFSISSLPIKTFLQITSD</sequence>
<dbReference type="AlphaFoldDB" id="A0A2D0N9E4"/>